<dbReference type="EMBL" id="WHUW01000001">
    <property type="protein sequence ID" value="KAF8452474.1"/>
    <property type="molecule type" value="Genomic_DNA"/>
</dbReference>
<feature type="compositionally biased region" description="Low complexity" evidence="1">
    <location>
        <begin position="132"/>
        <end position="144"/>
    </location>
</feature>
<keyword evidence="2" id="KW-0472">Membrane</keyword>
<evidence type="ECO:0000313" key="3">
    <source>
        <dbReference type="EMBL" id="KAF8452474.1"/>
    </source>
</evidence>
<evidence type="ECO:0000313" key="4">
    <source>
        <dbReference type="Proteomes" id="UP001194468"/>
    </source>
</evidence>
<gene>
    <name evidence="3" type="ORF">L210DRAFT_938754</name>
</gene>
<feature type="region of interest" description="Disordered" evidence="1">
    <location>
        <begin position="241"/>
        <end position="267"/>
    </location>
</feature>
<feature type="compositionally biased region" description="Low complexity" evidence="1">
    <location>
        <begin position="583"/>
        <end position="592"/>
    </location>
</feature>
<feature type="transmembrane region" description="Helical" evidence="2">
    <location>
        <begin position="98"/>
        <end position="115"/>
    </location>
</feature>
<feature type="region of interest" description="Disordered" evidence="1">
    <location>
        <begin position="483"/>
        <end position="605"/>
    </location>
</feature>
<feature type="region of interest" description="Disordered" evidence="1">
    <location>
        <begin position="342"/>
        <end position="404"/>
    </location>
</feature>
<feature type="transmembrane region" description="Helical" evidence="2">
    <location>
        <begin position="42"/>
        <end position="64"/>
    </location>
</feature>
<proteinExistence type="predicted"/>
<feature type="compositionally biased region" description="Basic and acidic residues" evidence="1">
    <location>
        <begin position="245"/>
        <end position="264"/>
    </location>
</feature>
<name>A0AAD4C9Z7_BOLED</name>
<feature type="compositionally biased region" description="Low complexity" evidence="1">
    <location>
        <begin position="395"/>
        <end position="404"/>
    </location>
</feature>
<keyword evidence="2" id="KW-1133">Transmembrane helix</keyword>
<feature type="compositionally biased region" description="Polar residues" evidence="1">
    <location>
        <begin position="342"/>
        <end position="366"/>
    </location>
</feature>
<feature type="compositionally biased region" description="Basic and acidic residues" evidence="1">
    <location>
        <begin position="383"/>
        <end position="392"/>
    </location>
</feature>
<keyword evidence="2" id="KW-0812">Transmembrane</keyword>
<feature type="region of interest" description="Disordered" evidence="1">
    <location>
        <begin position="132"/>
        <end position="162"/>
    </location>
</feature>
<dbReference type="AlphaFoldDB" id="A0AAD4C9Z7"/>
<sequence>MNMDPVACTVLVLAFSIVRLSKTSVSNALLVRSTSWHSYRLALFPVFLALVAFPASVSAIPLAYTHIAVNRRQGPGPQSNTNNDNNNSPNNGSISMNVWLPILLVTVVFVFFSFITCIRRCAVADAAATTSTAANRDASAITTRPYRRPRRTPSQISTKSLPAYMKEPGDQELVLFRGPPEMSMDDDTTPPHPMPTLAEDEEVHPEMRGAMFDIPLDRIESVDTMPDSSTPGLIHRLSASVPRPPELHHASVPHDHRRSGDVHSMDSAGSDVELLAAHQRTVSVDNSADSRGEAPSYAEAVSAEGRMATISLNDPEPNSNVAVPSSLAPGRGRSRFSFLMQNPFSSHNHTSGAPSDANSSTPSIRSESPALHVRSGSALSRLSTHESHDSHHSRNNLARSRSRSNSHLLRAFRSHSPGHAGSSTLSVDNVSAPLLHTLTRAEFHVPKGGLTPEQIKLITSRQALERFGVPYGPDAVAFSLSRERLAETGPPPDFETVAGRRRESAGGPTEMSAPRSETQDADTALPRSPSPSPSLSPRVDERAGSRTSTVTSYATAPDDGSRIQIVQTYASDDENDMDEPRTARPMTPRTARSLSISASGDHGRP</sequence>
<reference evidence="3" key="1">
    <citation type="submission" date="2019-10" db="EMBL/GenBank/DDBJ databases">
        <authorList>
            <consortium name="DOE Joint Genome Institute"/>
            <person name="Kuo A."/>
            <person name="Miyauchi S."/>
            <person name="Kiss E."/>
            <person name="Drula E."/>
            <person name="Kohler A."/>
            <person name="Sanchez-Garcia M."/>
            <person name="Andreopoulos B."/>
            <person name="Barry K.W."/>
            <person name="Bonito G."/>
            <person name="Buee M."/>
            <person name="Carver A."/>
            <person name="Chen C."/>
            <person name="Cichocki N."/>
            <person name="Clum A."/>
            <person name="Culley D."/>
            <person name="Crous P.W."/>
            <person name="Fauchery L."/>
            <person name="Girlanda M."/>
            <person name="Hayes R."/>
            <person name="Keri Z."/>
            <person name="LaButti K."/>
            <person name="Lipzen A."/>
            <person name="Lombard V."/>
            <person name="Magnuson J."/>
            <person name="Maillard F."/>
            <person name="Morin E."/>
            <person name="Murat C."/>
            <person name="Nolan M."/>
            <person name="Ohm R."/>
            <person name="Pangilinan J."/>
            <person name="Pereira M."/>
            <person name="Perotto S."/>
            <person name="Peter M."/>
            <person name="Riley R."/>
            <person name="Sitrit Y."/>
            <person name="Stielow B."/>
            <person name="Szollosi G."/>
            <person name="Zifcakova L."/>
            <person name="Stursova M."/>
            <person name="Spatafora J.W."/>
            <person name="Tedersoo L."/>
            <person name="Vaario L.-M."/>
            <person name="Yamada A."/>
            <person name="Yan M."/>
            <person name="Wang P."/>
            <person name="Xu J."/>
            <person name="Bruns T."/>
            <person name="Baldrian P."/>
            <person name="Vilgalys R."/>
            <person name="Henrissat B."/>
            <person name="Grigoriev I.V."/>
            <person name="Hibbett D."/>
            <person name="Nagy L.G."/>
            <person name="Martin F.M."/>
        </authorList>
    </citation>
    <scope>NUCLEOTIDE SEQUENCE</scope>
    <source>
        <strain evidence="3">BED1</strain>
    </source>
</reference>
<protein>
    <submittedName>
        <fullName evidence="3">Uncharacterized protein</fullName>
    </submittedName>
</protein>
<accession>A0AAD4C9Z7</accession>
<feature type="compositionally biased region" description="Polar residues" evidence="1">
    <location>
        <begin position="545"/>
        <end position="554"/>
    </location>
</feature>
<organism evidence="3 4">
    <name type="scientific">Boletus edulis BED1</name>
    <dbReference type="NCBI Taxonomy" id="1328754"/>
    <lineage>
        <taxon>Eukaryota</taxon>
        <taxon>Fungi</taxon>
        <taxon>Dikarya</taxon>
        <taxon>Basidiomycota</taxon>
        <taxon>Agaricomycotina</taxon>
        <taxon>Agaricomycetes</taxon>
        <taxon>Agaricomycetidae</taxon>
        <taxon>Boletales</taxon>
        <taxon>Boletineae</taxon>
        <taxon>Boletaceae</taxon>
        <taxon>Boletoideae</taxon>
        <taxon>Boletus</taxon>
    </lineage>
</organism>
<dbReference type="Proteomes" id="UP001194468">
    <property type="component" value="Unassembled WGS sequence"/>
</dbReference>
<evidence type="ECO:0000256" key="2">
    <source>
        <dbReference type="SAM" id="Phobius"/>
    </source>
</evidence>
<keyword evidence="4" id="KW-1185">Reference proteome</keyword>
<reference evidence="3" key="2">
    <citation type="journal article" date="2020" name="Nat. Commun.">
        <title>Large-scale genome sequencing of mycorrhizal fungi provides insights into the early evolution of symbiotic traits.</title>
        <authorList>
            <person name="Miyauchi S."/>
            <person name="Kiss E."/>
            <person name="Kuo A."/>
            <person name="Drula E."/>
            <person name="Kohler A."/>
            <person name="Sanchez-Garcia M."/>
            <person name="Morin E."/>
            <person name="Andreopoulos B."/>
            <person name="Barry K.W."/>
            <person name="Bonito G."/>
            <person name="Buee M."/>
            <person name="Carver A."/>
            <person name="Chen C."/>
            <person name="Cichocki N."/>
            <person name="Clum A."/>
            <person name="Culley D."/>
            <person name="Crous P.W."/>
            <person name="Fauchery L."/>
            <person name="Girlanda M."/>
            <person name="Hayes R.D."/>
            <person name="Keri Z."/>
            <person name="LaButti K."/>
            <person name="Lipzen A."/>
            <person name="Lombard V."/>
            <person name="Magnuson J."/>
            <person name="Maillard F."/>
            <person name="Murat C."/>
            <person name="Nolan M."/>
            <person name="Ohm R.A."/>
            <person name="Pangilinan J."/>
            <person name="Pereira M.F."/>
            <person name="Perotto S."/>
            <person name="Peter M."/>
            <person name="Pfister S."/>
            <person name="Riley R."/>
            <person name="Sitrit Y."/>
            <person name="Stielow J.B."/>
            <person name="Szollosi G."/>
            <person name="Zifcakova L."/>
            <person name="Stursova M."/>
            <person name="Spatafora J.W."/>
            <person name="Tedersoo L."/>
            <person name="Vaario L.M."/>
            <person name="Yamada A."/>
            <person name="Yan M."/>
            <person name="Wang P."/>
            <person name="Xu J."/>
            <person name="Bruns T."/>
            <person name="Baldrian P."/>
            <person name="Vilgalys R."/>
            <person name="Dunand C."/>
            <person name="Henrissat B."/>
            <person name="Grigoriev I.V."/>
            <person name="Hibbett D."/>
            <person name="Nagy L.G."/>
            <person name="Martin F.M."/>
        </authorList>
    </citation>
    <scope>NUCLEOTIDE SEQUENCE</scope>
    <source>
        <strain evidence="3">BED1</strain>
    </source>
</reference>
<comment type="caution">
    <text evidence="3">The sequence shown here is derived from an EMBL/GenBank/DDBJ whole genome shotgun (WGS) entry which is preliminary data.</text>
</comment>
<evidence type="ECO:0000256" key="1">
    <source>
        <dbReference type="SAM" id="MobiDB-lite"/>
    </source>
</evidence>